<comment type="caution">
    <text evidence="1">The sequence shown here is derived from an EMBL/GenBank/DDBJ whole genome shotgun (WGS) entry which is preliminary data.</text>
</comment>
<dbReference type="EMBL" id="VWXF01000007">
    <property type="protein sequence ID" value="NIF23298.1"/>
    <property type="molecule type" value="Genomic_DNA"/>
</dbReference>
<reference evidence="1 2" key="1">
    <citation type="journal article" date="2019" name="bioRxiv">
        <title>Bacteria contribute to plant secondary compound degradation in a generalist herbivore system.</title>
        <authorList>
            <person name="Francoeur C.B."/>
            <person name="Khadempour L."/>
            <person name="Moreira-Soto R.D."/>
            <person name="Gotting K."/>
            <person name="Book A.J."/>
            <person name="Pinto-Tomas A.A."/>
            <person name="Keefover-Ring K."/>
            <person name="Currie C.R."/>
        </authorList>
    </citation>
    <scope>NUCLEOTIDE SEQUENCE [LARGE SCALE GENOMIC DNA]</scope>
    <source>
        <strain evidence="1">Acro-835</strain>
    </source>
</reference>
<evidence type="ECO:0000313" key="1">
    <source>
        <dbReference type="EMBL" id="NIF23298.1"/>
    </source>
</evidence>
<evidence type="ECO:0000313" key="2">
    <source>
        <dbReference type="Proteomes" id="UP001515683"/>
    </source>
</evidence>
<protein>
    <submittedName>
        <fullName evidence="1">Uncharacterized protein</fullName>
    </submittedName>
</protein>
<proteinExistence type="predicted"/>
<accession>A0ABX0RGN6</accession>
<gene>
    <name evidence="1" type="ORF">F3J40_17075</name>
</gene>
<organism evidence="1 2">
    <name type="scientific">Candidatus Pantoea multigeneris</name>
    <dbReference type="NCBI Taxonomy" id="2608357"/>
    <lineage>
        <taxon>Bacteria</taxon>
        <taxon>Pseudomonadati</taxon>
        <taxon>Pseudomonadota</taxon>
        <taxon>Gammaproteobacteria</taxon>
        <taxon>Enterobacterales</taxon>
        <taxon>Erwiniaceae</taxon>
        <taxon>Pantoea</taxon>
    </lineage>
</organism>
<name>A0ABX0RGN6_9GAMM</name>
<dbReference type="Proteomes" id="UP001515683">
    <property type="component" value="Unassembled WGS sequence"/>
</dbReference>
<dbReference type="RefSeq" id="WP_167016488.1">
    <property type="nucleotide sequence ID" value="NZ_VWXF01000007.1"/>
</dbReference>
<keyword evidence="2" id="KW-1185">Reference proteome</keyword>
<sequence>MNPFGMLTNALGGIAGLAGLPSSIASIGQNAMTNNMAEGAINGIQTWSMIKGVENAAKGAINGATNASINTMNNFSGKAANWSIN</sequence>